<name>A0A7W9PSM0_9ACTN</name>
<accession>A0A7W9PSM0</accession>
<dbReference type="AlphaFoldDB" id="A0A7W9PSM0"/>
<organism evidence="1 2">
    <name type="scientific">Streptomyces echinatus</name>
    <dbReference type="NCBI Taxonomy" id="67293"/>
    <lineage>
        <taxon>Bacteria</taxon>
        <taxon>Bacillati</taxon>
        <taxon>Actinomycetota</taxon>
        <taxon>Actinomycetes</taxon>
        <taxon>Kitasatosporales</taxon>
        <taxon>Streptomycetaceae</taxon>
        <taxon>Streptomyces</taxon>
    </lineage>
</organism>
<reference evidence="1 2" key="1">
    <citation type="submission" date="2020-08" db="EMBL/GenBank/DDBJ databases">
        <title>Genomic Encyclopedia of Type Strains, Phase III (KMG-III): the genomes of soil and plant-associated and newly described type strains.</title>
        <authorList>
            <person name="Whitman W."/>
        </authorList>
    </citation>
    <scope>NUCLEOTIDE SEQUENCE [LARGE SCALE GENOMIC DNA]</scope>
    <source>
        <strain evidence="1 2">CECT 3313</strain>
    </source>
</reference>
<evidence type="ECO:0000313" key="1">
    <source>
        <dbReference type="EMBL" id="MBB5926668.1"/>
    </source>
</evidence>
<dbReference type="EMBL" id="JACHJK010000003">
    <property type="protein sequence ID" value="MBB5926668.1"/>
    <property type="molecule type" value="Genomic_DNA"/>
</dbReference>
<dbReference type="RefSeq" id="WP_263978353.1">
    <property type="nucleotide sequence ID" value="NZ_BAAAWF010000052.1"/>
</dbReference>
<gene>
    <name evidence="1" type="ORF">FHS34_002124</name>
</gene>
<sequence>MTKVIDGINPGAGISRFSARMVRDYGLERHGYTYVPGTSARSR</sequence>
<comment type="caution">
    <text evidence="1">The sequence shown here is derived from an EMBL/GenBank/DDBJ whole genome shotgun (WGS) entry which is preliminary data.</text>
</comment>
<proteinExistence type="predicted"/>
<protein>
    <submittedName>
        <fullName evidence="1">ABC-type proline/glycine betaine transport system substrate-binding protein</fullName>
    </submittedName>
</protein>
<evidence type="ECO:0000313" key="2">
    <source>
        <dbReference type="Proteomes" id="UP000585836"/>
    </source>
</evidence>
<keyword evidence="2" id="KW-1185">Reference proteome</keyword>
<dbReference type="Proteomes" id="UP000585836">
    <property type="component" value="Unassembled WGS sequence"/>
</dbReference>